<feature type="transmembrane region" description="Helical" evidence="1">
    <location>
        <begin position="60"/>
        <end position="80"/>
    </location>
</feature>
<dbReference type="PANTHER" id="PTHR34274">
    <property type="entry name" value="TRANSMEMBRANE PROTEIN"/>
    <property type="match status" value="1"/>
</dbReference>
<protein>
    <recommendedName>
        <fullName evidence="2">DUF7865 domain-containing protein</fullName>
    </recommendedName>
</protein>
<keyword evidence="4" id="KW-1185">Reference proteome</keyword>
<evidence type="ECO:0000256" key="1">
    <source>
        <dbReference type="SAM" id="Phobius"/>
    </source>
</evidence>
<feature type="transmembrane region" description="Helical" evidence="1">
    <location>
        <begin position="7"/>
        <end position="28"/>
    </location>
</feature>
<keyword evidence="1" id="KW-1133">Transmembrane helix</keyword>
<accession>A0A8T2UXF1</accession>
<sequence>MSSSCFRVICLLHSCIDVVLGALIMFYFSDIAVFSVGRETASKLLGSTPHDQLLIKTSEALVGACYVFIGILLFMVAFVKDRDFQSFFAKGCALMHVLMAVWRLFFERKIEDVARDLPRQVVGDIFLAMSWVFFLIRNWREKYD</sequence>
<dbReference type="InterPro" id="IPR057187">
    <property type="entry name" value="DUF7865"/>
</dbReference>
<feature type="domain" description="DUF7865" evidence="2">
    <location>
        <begin position="1"/>
        <end position="132"/>
    </location>
</feature>
<organism evidence="3 4">
    <name type="scientific">Ceratopteris richardii</name>
    <name type="common">Triangle waterfern</name>
    <dbReference type="NCBI Taxonomy" id="49495"/>
    <lineage>
        <taxon>Eukaryota</taxon>
        <taxon>Viridiplantae</taxon>
        <taxon>Streptophyta</taxon>
        <taxon>Embryophyta</taxon>
        <taxon>Tracheophyta</taxon>
        <taxon>Polypodiopsida</taxon>
        <taxon>Polypodiidae</taxon>
        <taxon>Polypodiales</taxon>
        <taxon>Pteridineae</taxon>
        <taxon>Pteridaceae</taxon>
        <taxon>Parkerioideae</taxon>
        <taxon>Ceratopteris</taxon>
    </lineage>
</organism>
<dbReference type="OMA" id="WRVIFEW"/>
<reference evidence="3" key="1">
    <citation type="submission" date="2021-08" db="EMBL/GenBank/DDBJ databases">
        <title>WGS assembly of Ceratopteris richardii.</title>
        <authorList>
            <person name="Marchant D.B."/>
            <person name="Chen G."/>
            <person name="Jenkins J."/>
            <person name="Shu S."/>
            <person name="Leebens-Mack J."/>
            <person name="Grimwood J."/>
            <person name="Schmutz J."/>
            <person name="Soltis P."/>
            <person name="Soltis D."/>
            <person name="Chen Z.-H."/>
        </authorList>
    </citation>
    <scope>NUCLEOTIDE SEQUENCE</scope>
    <source>
        <strain evidence="3">Whitten #5841</strain>
        <tissue evidence="3">Leaf</tissue>
    </source>
</reference>
<dbReference type="PANTHER" id="PTHR34274:SF5">
    <property type="entry name" value="TRANSMEMBRANE PROTEIN"/>
    <property type="match status" value="1"/>
</dbReference>
<dbReference type="Pfam" id="PF25266">
    <property type="entry name" value="DUF7865"/>
    <property type="match status" value="1"/>
</dbReference>
<feature type="transmembrane region" description="Helical" evidence="1">
    <location>
        <begin position="117"/>
        <end position="136"/>
    </location>
</feature>
<keyword evidence="1" id="KW-0812">Transmembrane</keyword>
<keyword evidence="1" id="KW-0472">Membrane</keyword>
<evidence type="ECO:0000259" key="2">
    <source>
        <dbReference type="Pfam" id="PF25266"/>
    </source>
</evidence>
<dbReference type="AlphaFoldDB" id="A0A8T2UXF1"/>
<gene>
    <name evidence="3" type="ORF">KP509_04G059400</name>
</gene>
<dbReference type="OrthoDB" id="1876802at2759"/>
<dbReference type="EMBL" id="CM035409">
    <property type="protein sequence ID" value="KAH7439408.1"/>
    <property type="molecule type" value="Genomic_DNA"/>
</dbReference>
<evidence type="ECO:0000313" key="3">
    <source>
        <dbReference type="EMBL" id="KAH7439408.1"/>
    </source>
</evidence>
<dbReference type="Proteomes" id="UP000825935">
    <property type="component" value="Chromosome 4"/>
</dbReference>
<feature type="transmembrane region" description="Helical" evidence="1">
    <location>
        <begin position="87"/>
        <end position="105"/>
    </location>
</feature>
<evidence type="ECO:0000313" key="4">
    <source>
        <dbReference type="Proteomes" id="UP000825935"/>
    </source>
</evidence>
<name>A0A8T2UXF1_CERRI</name>
<comment type="caution">
    <text evidence="3">The sequence shown here is derived from an EMBL/GenBank/DDBJ whole genome shotgun (WGS) entry which is preliminary data.</text>
</comment>
<proteinExistence type="predicted"/>